<protein>
    <submittedName>
        <fullName evidence="1">Uncharacterized protein</fullName>
    </submittedName>
</protein>
<evidence type="ECO:0000313" key="1">
    <source>
        <dbReference type="EMBL" id="QIM51583.1"/>
    </source>
</evidence>
<name>A0A6G8IEL5_9BURK</name>
<sequence>MTDRDQIIAWLREAGIAVYHHIDQDGKYTQEAWGGPGTTAQLERFASLVAAHEREQCAQIADDMDYSPDGAIASAIRGRAEM</sequence>
<keyword evidence="2" id="KW-1185">Reference proteome</keyword>
<evidence type="ECO:0000313" key="2">
    <source>
        <dbReference type="Proteomes" id="UP000503162"/>
    </source>
</evidence>
<dbReference type="KEGG" id="hcz:G9Q37_05240"/>
<organism evidence="1 2">
    <name type="scientific">Hydrogenophaga crocea</name>
    <dbReference type="NCBI Taxonomy" id="2716225"/>
    <lineage>
        <taxon>Bacteria</taxon>
        <taxon>Pseudomonadati</taxon>
        <taxon>Pseudomonadota</taxon>
        <taxon>Betaproteobacteria</taxon>
        <taxon>Burkholderiales</taxon>
        <taxon>Comamonadaceae</taxon>
        <taxon>Hydrogenophaga</taxon>
    </lineage>
</organism>
<gene>
    <name evidence="1" type="ORF">G9Q37_05240</name>
</gene>
<proteinExistence type="predicted"/>
<reference evidence="1 2" key="1">
    <citation type="submission" date="2020-03" db="EMBL/GenBank/DDBJ databases">
        <title>Hydrogenophaga sp. nov. isolated from cyanobacterial mat.</title>
        <authorList>
            <person name="Thorat V."/>
            <person name="Kirdat K."/>
            <person name="Tiwarekar B."/>
            <person name="Costa E.D."/>
            <person name="Yadav A."/>
        </authorList>
    </citation>
    <scope>NUCLEOTIDE SEQUENCE [LARGE SCALE GENOMIC DNA]</scope>
    <source>
        <strain evidence="1 2">BA0156</strain>
    </source>
</reference>
<accession>A0A6G8IEL5</accession>
<dbReference type="RefSeq" id="WP_166225548.1">
    <property type="nucleotide sequence ID" value="NZ_CP049989.1"/>
</dbReference>
<dbReference type="EMBL" id="CP049989">
    <property type="protein sequence ID" value="QIM51583.1"/>
    <property type="molecule type" value="Genomic_DNA"/>
</dbReference>
<dbReference type="Proteomes" id="UP000503162">
    <property type="component" value="Chromosome"/>
</dbReference>
<dbReference type="AlphaFoldDB" id="A0A6G8IEL5"/>